<keyword evidence="4" id="KW-1185">Reference proteome</keyword>
<accession>A0ABQ5P954</accession>
<dbReference type="Gene3D" id="3.40.30.10">
    <property type="entry name" value="Glutaredoxin"/>
    <property type="match status" value="1"/>
</dbReference>
<dbReference type="RefSeq" id="WP_323451049.1">
    <property type="nucleotide sequence ID" value="NZ_BSBI01000018.1"/>
</dbReference>
<evidence type="ECO:0000313" key="3">
    <source>
        <dbReference type="EMBL" id="GLF99092.1"/>
    </source>
</evidence>
<dbReference type="Pfam" id="PF13462">
    <property type="entry name" value="Thioredoxin_4"/>
    <property type="match status" value="1"/>
</dbReference>
<evidence type="ECO:0000259" key="2">
    <source>
        <dbReference type="Pfam" id="PF13462"/>
    </source>
</evidence>
<dbReference type="SUPFAM" id="SSF52833">
    <property type="entry name" value="Thioredoxin-like"/>
    <property type="match status" value="1"/>
</dbReference>
<reference evidence="3 4" key="1">
    <citation type="submission" date="2022-10" db="EMBL/GenBank/DDBJ databases">
        <title>Draft genome sequence of Streptomyces sp. YSPA8.</title>
        <authorList>
            <person name="Moriuchi R."/>
            <person name="Dohra H."/>
            <person name="Yamamura H."/>
            <person name="Kodani S."/>
        </authorList>
    </citation>
    <scope>NUCLEOTIDE SEQUENCE [LARGE SCALE GENOMIC DNA]</scope>
    <source>
        <strain evidence="3 4">YSPA8</strain>
    </source>
</reference>
<dbReference type="Proteomes" id="UP001291653">
    <property type="component" value="Unassembled WGS sequence"/>
</dbReference>
<sequence length="268" mass="28750">MRQATTAVAAGVLVVALAGCGWPSPSEGGWEDPLPYAGIAELPESLGPDGTTIAVGDPMATSTVRVFEDPRCPVVEEFERSGGATSLRQLLLDRRVKAEYTFASSRDRGMGGKGSARAVNALRAALEVGKFTEYHDVLFGEPPESPEPPEPPERAEGGPGKEYTTEQLLALADRVPGLRGDEFDHSVRQMKFRHFVVASQKAYERFERPRGPGTPTVVVNGRTVPDGESDEVLFDRIPFEKLLTQAQGTDREPDVYGPAGPGDGSATL</sequence>
<comment type="caution">
    <text evidence="3">The sequence shown here is derived from an EMBL/GenBank/DDBJ whole genome shotgun (WGS) entry which is preliminary data.</text>
</comment>
<proteinExistence type="predicted"/>
<feature type="region of interest" description="Disordered" evidence="1">
    <location>
        <begin position="244"/>
        <end position="268"/>
    </location>
</feature>
<feature type="region of interest" description="Disordered" evidence="1">
    <location>
        <begin position="138"/>
        <end position="160"/>
    </location>
</feature>
<gene>
    <name evidence="3" type="ORF">SYYSPA8_32365</name>
</gene>
<evidence type="ECO:0000256" key="1">
    <source>
        <dbReference type="SAM" id="MobiDB-lite"/>
    </source>
</evidence>
<dbReference type="InterPro" id="IPR036249">
    <property type="entry name" value="Thioredoxin-like_sf"/>
</dbReference>
<dbReference type="InterPro" id="IPR012336">
    <property type="entry name" value="Thioredoxin-like_fold"/>
</dbReference>
<feature type="domain" description="Thioredoxin-like fold" evidence="2">
    <location>
        <begin position="50"/>
        <end position="229"/>
    </location>
</feature>
<dbReference type="PROSITE" id="PS51257">
    <property type="entry name" value="PROKAR_LIPOPROTEIN"/>
    <property type="match status" value="1"/>
</dbReference>
<feature type="compositionally biased region" description="Gly residues" evidence="1">
    <location>
        <begin position="259"/>
        <end position="268"/>
    </location>
</feature>
<protein>
    <submittedName>
        <fullName evidence="3">Thioredoxin domain-containing protein</fullName>
    </submittedName>
</protein>
<dbReference type="EMBL" id="BSBI01000018">
    <property type="protein sequence ID" value="GLF99092.1"/>
    <property type="molecule type" value="Genomic_DNA"/>
</dbReference>
<evidence type="ECO:0000313" key="4">
    <source>
        <dbReference type="Proteomes" id="UP001291653"/>
    </source>
</evidence>
<organism evidence="3 4">
    <name type="scientific">Streptomyces yaizuensis</name>
    <dbReference type="NCBI Taxonomy" id="2989713"/>
    <lineage>
        <taxon>Bacteria</taxon>
        <taxon>Bacillati</taxon>
        <taxon>Actinomycetota</taxon>
        <taxon>Actinomycetes</taxon>
        <taxon>Kitasatosporales</taxon>
        <taxon>Streptomycetaceae</taxon>
        <taxon>Streptomyces</taxon>
    </lineage>
</organism>
<name>A0ABQ5P954_9ACTN</name>